<proteinExistence type="predicted"/>
<gene>
    <name evidence="2" type="ORF">UFOPK3417_02095</name>
    <name evidence="3" type="ORF">UFOPK3954_00711</name>
</gene>
<organism evidence="2">
    <name type="scientific">freshwater metagenome</name>
    <dbReference type="NCBI Taxonomy" id="449393"/>
    <lineage>
        <taxon>unclassified sequences</taxon>
        <taxon>metagenomes</taxon>
        <taxon>ecological metagenomes</taxon>
    </lineage>
</organism>
<evidence type="ECO:0000313" key="2">
    <source>
        <dbReference type="EMBL" id="CAB4886775.1"/>
    </source>
</evidence>
<reference evidence="2" key="1">
    <citation type="submission" date="2020-05" db="EMBL/GenBank/DDBJ databases">
        <authorList>
            <person name="Chiriac C."/>
            <person name="Salcher M."/>
            <person name="Ghai R."/>
            <person name="Kavagutti S V."/>
        </authorList>
    </citation>
    <scope>NUCLEOTIDE SEQUENCE</scope>
</reference>
<evidence type="ECO:0000313" key="3">
    <source>
        <dbReference type="EMBL" id="CAB4984078.1"/>
    </source>
</evidence>
<sequence>MCDGLGVVALVQVDPPECEQHAQPTDVEGTECAPVPGRRGLGEPRQLGHRNVDAAGEQFGHLGPPGAEHDEQVVLGSSRLLGEHGGGTSG</sequence>
<accession>A0A6J7F016</accession>
<dbReference type="EMBL" id="CAFBLR010000303">
    <property type="protein sequence ID" value="CAB4886775.1"/>
    <property type="molecule type" value="Genomic_DNA"/>
</dbReference>
<dbReference type="EMBL" id="CAFBON010000058">
    <property type="protein sequence ID" value="CAB4984078.1"/>
    <property type="molecule type" value="Genomic_DNA"/>
</dbReference>
<evidence type="ECO:0000256" key="1">
    <source>
        <dbReference type="SAM" id="MobiDB-lite"/>
    </source>
</evidence>
<protein>
    <submittedName>
        <fullName evidence="2">Unannotated protein</fullName>
    </submittedName>
</protein>
<feature type="region of interest" description="Disordered" evidence="1">
    <location>
        <begin position="19"/>
        <end position="47"/>
    </location>
</feature>
<dbReference type="AlphaFoldDB" id="A0A6J7F016"/>
<name>A0A6J7F016_9ZZZZ</name>